<accession>A0AAE8BDX4</accession>
<organism evidence="2 3">
    <name type="scientific">Enterococcus phage SSsP-1</name>
    <dbReference type="NCBI Taxonomy" id="2859527"/>
    <lineage>
        <taxon>Viruses</taxon>
        <taxon>Duplodnaviria</taxon>
        <taxon>Heunggongvirae</taxon>
        <taxon>Uroviricota</taxon>
        <taxon>Caudoviricetes</taxon>
        <taxon>Saphexavirus</taxon>
        <taxon>Saphexavirus SSsP1</taxon>
    </lineage>
</organism>
<evidence type="ECO:0000256" key="1">
    <source>
        <dbReference type="SAM" id="MobiDB-lite"/>
    </source>
</evidence>
<keyword evidence="3" id="KW-1185">Reference proteome</keyword>
<evidence type="ECO:0000313" key="3">
    <source>
        <dbReference type="Proteomes" id="UP000827296"/>
    </source>
</evidence>
<protein>
    <submittedName>
        <fullName evidence="2">Single stranded DNA binding protein</fullName>
    </submittedName>
</protein>
<dbReference type="Proteomes" id="UP000827296">
    <property type="component" value="Segment"/>
</dbReference>
<feature type="region of interest" description="Disordered" evidence="1">
    <location>
        <begin position="9"/>
        <end position="28"/>
    </location>
</feature>
<feature type="region of interest" description="Disordered" evidence="1">
    <location>
        <begin position="251"/>
        <end position="274"/>
    </location>
</feature>
<reference evidence="2 3" key="1">
    <citation type="journal article" date="2022" name="Viruses">
        <title>Two Novel Lytic Bacteriophages Infecting Enterococcus spp. Are Promising Candidates for Targeted Antibacterial Therapy.</title>
        <authorList>
            <person name="Tkachev P.V."/>
            <person name="Pchelin I.M."/>
            <person name="Azarov D.V."/>
            <person name="Gorshkov A.N."/>
            <person name="Shamova O.V."/>
            <person name="Dmitriev A.V."/>
            <person name="Goncharov A.E."/>
        </authorList>
    </citation>
    <scope>NUCLEOTIDE SEQUENCE [LARGE SCALE GENOMIC DNA]</scope>
</reference>
<sequence>MAKGLEAIAQAAQTQSKGSGEQSKKTYLKKGQSIRARIPEDILENLHVNQVVSVFEPQVLPTLSYHAEGRTDVRDLYHEATEIMLADHRAKVESGEIERGSQADKDSYKAARILTPKPLILFGVIPLADFTQGTKKTNTYPAGEPILLETNLGRDNANIDALTNFLSKETNAKKFPKKAFEITCEAANRYTFTPLDDDDLTPEELEVFKATEGATVPEEDFENAIFESTIERQIEDLKKIGFDTTRLPNLPTAAPAPIQGADEVGTVDPSGIDF</sequence>
<proteinExistence type="predicted"/>
<dbReference type="EMBL" id="MZ333457">
    <property type="protein sequence ID" value="QYI86589.1"/>
    <property type="molecule type" value="Genomic_DNA"/>
</dbReference>
<name>A0AAE8BDX4_9CAUD</name>
<evidence type="ECO:0000313" key="2">
    <source>
        <dbReference type="EMBL" id="QYI86589.1"/>
    </source>
</evidence>
<feature type="compositionally biased region" description="Polar residues" evidence="1">
    <location>
        <begin position="11"/>
        <end position="21"/>
    </location>
</feature>